<gene>
    <name evidence="1" type="ORF">FJU30_05455</name>
</gene>
<dbReference type="RefSeq" id="WP_150433979.1">
    <property type="nucleotide sequence ID" value="NZ_VYKJ01000002.1"/>
</dbReference>
<dbReference type="Pfam" id="PF11756">
    <property type="entry name" value="YgbA_NO"/>
    <property type="match status" value="1"/>
</dbReference>
<proteinExistence type="predicted"/>
<dbReference type="EMBL" id="VYKJ01000002">
    <property type="protein sequence ID" value="KAA9001740.1"/>
    <property type="molecule type" value="Genomic_DNA"/>
</dbReference>
<dbReference type="Proteomes" id="UP000335415">
    <property type="component" value="Unassembled WGS sequence"/>
</dbReference>
<protein>
    <submittedName>
        <fullName evidence="1">Nitrous oxide-stimulated promoter family protein</fullName>
    </submittedName>
</protein>
<dbReference type="NCBIfam" id="NF007714">
    <property type="entry name" value="PRK10410.1-2"/>
    <property type="match status" value="1"/>
</dbReference>
<comment type="caution">
    <text evidence="1">The sequence shown here is derived from an EMBL/GenBank/DDBJ whole genome shotgun (WGS) entry which is preliminary data.</text>
</comment>
<evidence type="ECO:0000313" key="1">
    <source>
        <dbReference type="EMBL" id="KAA9001740.1"/>
    </source>
</evidence>
<sequence>MRNSPPGKRRRRELTTVGLMIELYQQAHPTPAGDDQHYALLLQYAQKRLEKCYFGEQKPACKNCPIHCYQPARRAAIKIIMRWAGPRMLLHHPILAIRHLIDDRRPAPPAGRRSDRK</sequence>
<organism evidence="1 2">
    <name type="scientific">Affinibrenneria salicis</name>
    <dbReference type="NCBI Taxonomy" id="2590031"/>
    <lineage>
        <taxon>Bacteria</taxon>
        <taxon>Pseudomonadati</taxon>
        <taxon>Pseudomonadota</taxon>
        <taxon>Gammaproteobacteria</taxon>
        <taxon>Enterobacterales</taxon>
        <taxon>Pectobacteriaceae</taxon>
        <taxon>Affinibrenneria</taxon>
    </lineage>
</organism>
<dbReference type="InterPro" id="IPR020483">
    <property type="entry name" value="Uncharacterised_YgbA"/>
</dbReference>
<reference evidence="1 2" key="1">
    <citation type="submission" date="2019-09" db="EMBL/GenBank/DDBJ databases">
        <authorList>
            <person name="Li Y."/>
        </authorList>
    </citation>
    <scope>NUCLEOTIDE SEQUENCE [LARGE SCALE GENOMIC DNA]</scope>
    <source>
        <strain evidence="1 2">L3-3HA</strain>
    </source>
</reference>
<accession>A0A5J5G3Z9</accession>
<name>A0A5J5G3Z9_9GAMM</name>
<evidence type="ECO:0000313" key="2">
    <source>
        <dbReference type="Proteomes" id="UP000335415"/>
    </source>
</evidence>
<dbReference type="AlphaFoldDB" id="A0A5J5G3Z9"/>
<keyword evidence="2" id="KW-1185">Reference proteome</keyword>
<dbReference type="OrthoDB" id="5344095at2"/>